<dbReference type="InterPro" id="IPR035965">
    <property type="entry name" value="PAS-like_dom_sf"/>
</dbReference>
<dbReference type="Pfam" id="PF00563">
    <property type="entry name" value="EAL"/>
    <property type="match status" value="1"/>
</dbReference>
<dbReference type="PROSITE" id="PS50883">
    <property type="entry name" value="EAL"/>
    <property type="match status" value="1"/>
</dbReference>
<feature type="domain" description="EAL" evidence="1">
    <location>
        <begin position="486"/>
        <end position="736"/>
    </location>
</feature>
<evidence type="ECO:0000313" key="4">
    <source>
        <dbReference type="Proteomes" id="UP000001818"/>
    </source>
</evidence>
<dbReference type="NCBIfam" id="TIGR00254">
    <property type="entry name" value="GGDEF"/>
    <property type="match status" value="1"/>
</dbReference>
<dbReference type="eggNOG" id="COG5001">
    <property type="taxonomic scope" value="Bacteria"/>
</dbReference>
<dbReference type="Pfam" id="PF01590">
    <property type="entry name" value="GAF"/>
    <property type="match status" value="1"/>
</dbReference>
<dbReference type="SMART" id="SM00052">
    <property type="entry name" value="EAL"/>
    <property type="match status" value="1"/>
</dbReference>
<dbReference type="SUPFAM" id="SSF55785">
    <property type="entry name" value="PYP-like sensor domain (PAS domain)"/>
    <property type="match status" value="1"/>
</dbReference>
<dbReference type="InterPro" id="IPR000160">
    <property type="entry name" value="GGDEF_dom"/>
</dbReference>
<dbReference type="Pfam" id="PF12860">
    <property type="entry name" value="PAS_7"/>
    <property type="match status" value="1"/>
</dbReference>
<dbReference type="SMART" id="SM00065">
    <property type="entry name" value="GAF"/>
    <property type="match status" value="1"/>
</dbReference>
<name>Q13F33_RHOPS</name>
<dbReference type="SMART" id="SM00267">
    <property type="entry name" value="GGDEF"/>
    <property type="match status" value="1"/>
</dbReference>
<evidence type="ECO:0000259" key="1">
    <source>
        <dbReference type="PROSITE" id="PS50883"/>
    </source>
</evidence>
<dbReference type="InterPro" id="IPR003018">
    <property type="entry name" value="GAF"/>
</dbReference>
<dbReference type="SUPFAM" id="SSF141868">
    <property type="entry name" value="EAL domain-like"/>
    <property type="match status" value="1"/>
</dbReference>
<dbReference type="Gene3D" id="3.30.70.270">
    <property type="match status" value="1"/>
</dbReference>
<dbReference type="Gene3D" id="3.20.20.450">
    <property type="entry name" value="EAL domain"/>
    <property type="match status" value="1"/>
</dbReference>
<accession>Q13F33</accession>
<dbReference type="InterPro" id="IPR052155">
    <property type="entry name" value="Biofilm_reg_signaling"/>
</dbReference>
<organism evidence="3 4">
    <name type="scientific">Rhodopseudomonas palustris (strain BisB5)</name>
    <dbReference type="NCBI Taxonomy" id="316057"/>
    <lineage>
        <taxon>Bacteria</taxon>
        <taxon>Pseudomonadati</taxon>
        <taxon>Pseudomonadota</taxon>
        <taxon>Alphaproteobacteria</taxon>
        <taxon>Hyphomicrobiales</taxon>
        <taxon>Nitrobacteraceae</taxon>
        <taxon>Rhodopseudomonas</taxon>
    </lineage>
</organism>
<dbReference type="Proteomes" id="UP000001818">
    <property type="component" value="Chromosome"/>
</dbReference>
<dbReference type="PANTHER" id="PTHR44757">
    <property type="entry name" value="DIGUANYLATE CYCLASE DGCP"/>
    <property type="match status" value="1"/>
</dbReference>
<dbReference type="CDD" id="cd01949">
    <property type="entry name" value="GGDEF"/>
    <property type="match status" value="1"/>
</dbReference>
<sequence length="743" mass="82736">MISAPLPDNEQARLAALRRYDILDTPPEDCFDIFPRLVVRAIGVPSAVISFVDRERQWFKARINVGDQQTPRDIAFCAHAILLERPLVVADATIDPRFHDNPLVTAPGGMRFYAGAPIRTADGFPIGVLCAIDKVPRLLGKAQLETLRELASLVADQLELRLANRRLARELAERERTENHLLSMSRTLELSNLRLDAALNNFLHGLCMFDGDRKVVVSNARFSEIYSLEPDEIECGVPLSAIQSVCRERGTFVETWSERRLGRSSHEISEVSSLLDGRAILVRCQPVAGGGWMTVHEDITERYRSEQQIAHMARHDLLTGLLNRGAFHERMDEACARLRRWGETFSVIMLDLDRFKLVNDSLGHPAGDALLRAVVSRLKACIRETDVLARLGGDEFAVLQTRTKDSYEEAVAFADRIVNCLIDPIEIEGHQLVISTSAGIALAPQHGTDSDELIKNADLALYQAKAAGRNGYVTFETAMKDRANARQQLEGELRQAILHREFDLYYQPQVDARSGRVIGAEALLRWRHPRRGFVPPSEFIPIAEETGLIEKLGEWVLTEATTEAIRWPAPIKLAINLSPIQLTRGKLVDTVTQALRFSGLPPGRLEVEITETVFLEDEVNNLAVIRQLRALGVSVALDDFGTGYSSLSYLTRFPFDQIKIDKFFSMNLIDRRDCAAIVSSVITLARGLGISTVAEGVETVRQFELLREAGVDYFQGYLFGHPVPASALDFGTAQAVARITEVA</sequence>
<gene>
    <name evidence="3" type="ordered locus">RPD_0066</name>
</gene>
<dbReference type="InterPro" id="IPR001633">
    <property type="entry name" value="EAL_dom"/>
</dbReference>
<dbReference type="CDD" id="cd01948">
    <property type="entry name" value="EAL"/>
    <property type="match status" value="1"/>
</dbReference>
<dbReference type="Pfam" id="PF00990">
    <property type="entry name" value="GGDEF"/>
    <property type="match status" value="1"/>
</dbReference>
<reference evidence="3 4" key="1">
    <citation type="submission" date="2006-03" db="EMBL/GenBank/DDBJ databases">
        <title>Complete sequence of Rhodopseudomonas palustris BisB5.</title>
        <authorList>
            <consortium name="US DOE Joint Genome Institute"/>
            <person name="Copeland A."/>
            <person name="Lucas S."/>
            <person name="Lapidus A."/>
            <person name="Barry K."/>
            <person name="Detter J.C."/>
            <person name="Glavina del Rio T."/>
            <person name="Hammon N."/>
            <person name="Israni S."/>
            <person name="Dalin E."/>
            <person name="Tice H."/>
            <person name="Pitluck S."/>
            <person name="Chain P."/>
            <person name="Malfatti S."/>
            <person name="Shin M."/>
            <person name="Vergez L."/>
            <person name="Schmutz J."/>
            <person name="Larimer F."/>
            <person name="Land M."/>
            <person name="Hauser L."/>
            <person name="Pelletier D.A."/>
            <person name="Kyrpides N."/>
            <person name="Lykidis A."/>
            <person name="Oda Y."/>
            <person name="Harwood C.S."/>
            <person name="Richardson P."/>
        </authorList>
    </citation>
    <scope>NUCLEOTIDE SEQUENCE [LARGE SCALE GENOMIC DNA]</scope>
    <source>
        <strain evidence="3 4">BisB5</strain>
    </source>
</reference>
<proteinExistence type="predicted"/>
<dbReference type="HOGENOM" id="CLU_000445_70_34_5"/>
<dbReference type="SUPFAM" id="SSF55073">
    <property type="entry name" value="Nucleotide cyclase"/>
    <property type="match status" value="1"/>
</dbReference>
<dbReference type="BioCyc" id="RPAL316057:RPD_RS00325-MONOMER"/>
<dbReference type="InterPro" id="IPR043128">
    <property type="entry name" value="Rev_trsase/Diguanyl_cyclase"/>
</dbReference>
<dbReference type="KEGG" id="rpd:RPD_0066"/>
<dbReference type="PANTHER" id="PTHR44757:SF2">
    <property type="entry name" value="BIOFILM ARCHITECTURE MAINTENANCE PROTEIN MBAA"/>
    <property type="match status" value="1"/>
</dbReference>
<dbReference type="InterPro" id="IPR029787">
    <property type="entry name" value="Nucleotide_cyclase"/>
</dbReference>
<evidence type="ECO:0000259" key="2">
    <source>
        <dbReference type="PROSITE" id="PS50887"/>
    </source>
</evidence>
<protein>
    <submittedName>
        <fullName evidence="3">Diguanylate cyclase/phosphodiesterase with GAF sensor</fullName>
    </submittedName>
</protein>
<dbReference type="GO" id="GO:0003824">
    <property type="term" value="F:catalytic activity"/>
    <property type="evidence" value="ECO:0007669"/>
    <property type="project" value="UniProtKB-ARBA"/>
</dbReference>
<dbReference type="SUPFAM" id="SSF55781">
    <property type="entry name" value="GAF domain-like"/>
    <property type="match status" value="1"/>
</dbReference>
<dbReference type="Gene3D" id="3.30.450.20">
    <property type="entry name" value="PAS domain"/>
    <property type="match status" value="1"/>
</dbReference>
<feature type="domain" description="GGDEF" evidence="2">
    <location>
        <begin position="343"/>
        <end position="477"/>
    </location>
</feature>
<dbReference type="PROSITE" id="PS50887">
    <property type="entry name" value="GGDEF"/>
    <property type="match status" value="1"/>
</dbReference>
<dbReference type="InterPro" id="IPR035919">
    <property type="entry name" value="EAL_sf"/>
</dbReference>
<dbReference type="Gene3D" id="3.30.450.40">
    <property type="match status" value="1"/>
</dbReference>
<dbReference type="STRING" id="316057.RPD_0066"/>
<dbReference type="AlphaFoldDB" id="Q13F33"/>
<dbReference type="FunFam" id="3.30.70.270:FF:000001">
    <property type="entry name" value="Diguanylate cyclase domain protein"/>
    <property type="match status" value="1"/>
</dbReference>
<dbReference type="InterPro" id="IPR029016">
    <property type="entry name" value="GAF-like_dom_sf"/>
</dbReference>
<evidence type="ECO:0000313" key="3">
    <source>
        <dbReference type="EMBL" id="ABE37306.1"/>
    </source>
</evidence>
<dbReference type="EMBL" id="CP000283">
    <property type="protein sequence ID" value="ABE37306.1"/>
    <property type="molecule type" value="Genomic_DNA"/>
</dbReference>